<dbReference type="PANTHER" id="PTHR15032">
    <property type="entry name" value="N-ACYL-PHOSPHATIDYLETHANOLAMINE-HYDROLYZING PHOSPHOLIPASE D"/>
    <property type="match status" value="1"/>
</dbReference>
<gene>
    <name evidence="2" type="ORF">F7018_10080</name>
</gene>
<feature type="domain" description="Metallo-beta-lactamase" evidence="1">
    <location>
        <begin position="120"/>
        <end position="316"/>
    </location>
</feature>
<dbReference type="Pfam" id="PF12706">
    <property type="entry name" value="Lactamase_B_2"/>
    <property type="match status" value="1"/>
</dbReference>
<name>A0A7J5AKF8_9FLAO</name>
<dbReference type="InterPro" id="IPR036866">
    <property type="entry name" value="RibonucZ/Hydroxyglut_hydro"/>
</dbReference>
<dbReference type="Proteomes" id="UP000467305">
    <property type="component" value="Unassembled WGS sequence"/>
</dbReference>
<keyword evidence="3" id="KW-1185">Reference proteome</keyword>
<dbReference type="OrthoDB" id="9805728at2"/>
<dbReference type="InterPro" id="IPR001279">
    <property type="entry name" value="Metallo-B-lactamas"/>
</dbReference>
<evidence type="ECO:0000259" key="1">
    <source>
        <dbReference type="Pfam" id="PF12706"/>
    </source>
</evidence>
<dbReference type="EMBL" id="WAAU01000014">
    <property type="protein sequence ID" value="KAB1157469.1"/>
    <property type="molecule type" value="Genomic_DNA"/>
</dbReference>
<dbReference type="GO" id="GO:0008270">
    <property type="term" value="F:zinc ion binding"/>
    <property type="evidence" value="ECO:0007669"/>
    <property type="project" value="InterPro"/>
</dbReference>
<dbReference type="Gene3D" id="3.60.15.10">
    <property type="entry name" value="Ribonuclease Z/Hydroxyacylglutathione hydrolase-like"/>
    <property type="match status" value="1"/>
</dbReference>
<reference evidence="2 3" key="1">
    <citation type="submission" date="2019-09" db="EMBL/GenBank/DDBJ databases">
        <authorList>
            <person name="Cao W.R."/>
        </authorList>
    </citation>
    <scope>NUCLEOTIDE SEQUENCE [LARGE SCALE GENOMIC DNA]</scope>
    <source>
        <strain evidence="3">a4</strain>
    </source>
</reference>
<proteinExistence type="predicted"/>
<accession>A0A7J5AKF8</accession>
<dbReference type="PIRSF" id="PIRSF038896">
    <property type="entry name" value="NAPE-PLD"/>
    <property type="match status" value="1"/>
</dbReference>
<sequence>MTIAVISIIAIFIIAYLLFVNFNPVFGGNVSKELQAEYVKSKNYKNGKFHNIGGIEQKMTFDKTIDILKQMLFEKFPNAKPKKELPILKADSTNIANYKEASRLLWFGHSAFLLQTNNKNILIDPMLTEMPSPISRDAQRRFNKEIPIEIEQLPKIDIILISHDHYDHLDYESIKRLKNKVAHYIVPLGVSTHLKAWGIPDNKITELDWWQEIDYKNIKFVCTPSQHFSGRRFENNGSTLWSSWVIKTETDNLFFSGDSGYNSHFKEIGNKYGPFDLALMECGQYNKMWPEIHMMPEETVQAGIDVQAKKMMPIHWGAFRLAMHDWNDPVIRVSKKAAELNLPLVVPKIGEPIIIEDKIKAYSTWWNNE</sequence>
<dbReference type="AlphaFoldDB" id="A0A7J5AKF8"/>
<protein>
    <submittedName>
        <fullName evidence="2">MBL fold metallo-hydrolase</fullName>
    </submittedName>
</protein>
<dbReference type="SUPFAM" id="SSF56281">
    <property type="entry name" value="Metallo-hydrolase/oxidoreductase"/>
    <property type="match status" value="1"/>
</dbReference>
<dbReference type="InterPro" id="IPR024884">
    <property type="entry name" value="NAPE-PLD"/>
</dbReference>
<organism evidence="2 3">
    <name type="scientific">Tenacibaculum aiptasiae</name>
    <dbReference type="NCBI Taxonomy" id="426481"/>
    <lineage>
        <taxon>Bacteria</taxon>
        <taxon>Pseudomonadati</taxon>
        <taxon>Bacteroidota</taxon>
        <taxon>Flavobacteriia</taxon>
        <taxon>Flavobacteriales</taxon>
        <taxon>Flavobacteriaceae</taxon>
        <taxon>Tenacibaculum</taxon>
    </lineage>
</organism>
<keyword evidence="2" id="KW-0378">Hydrolase</keyword>
<dbReference type="GO" id="GO:0070290">
    <property type="term" value="F:N-acylphosphatidylethanolamine-specific phospholipase D activity"/>
    <property type="evidence" value="ECO:0007669"/>
    <property type="project" value="InterPro"/>
</dbReference>
<dbReference type="PANTHER" id="PTHR15032:SF4">
    <property type="entry name" value="N-ACYL-PHOSPHATIDYLETHANOLAMINE-HYDROLYZING PHOSPHOLIPASE D"/>
    <property type="match status" value="1"/>
</dbReference>
<evidence type="ECO:0000313" key="3">
    <source>
        <dbReference type="Proteomes" id="UP000467305"/>
    </source>
</evidence>
<dbReference type="GO" id="GO:0005737">
    <property type="term" value="C:cytoplasm"/>
    <property type="evidence" value="ECO:0007669"/>
    <property type="project" value="TreeGrafter"/>
</dbReference>
<comment type="caution">
    <text evidence="2">The sequence shown here is derived from an EMBL/GenBank/DDBJ whole genome shotgun (WGS) entry which is preliminary data.</text>
</comment>
<evidence type="ECO:0000313" key="2">
    <source>
        <dbReference type="EMBL" id="KAB1157469.1"/>
    </source>
</evidence>